<dbReference type="Proteomes" id="UP000295375">
    <property type="component" value="Unassembled WGS sequence"/>
</dbReference>
<dbReference type="SUPFAM" id="SSF111283">
    <property type="entry name" value="Putative modulator of DNA gyrase, PmbA/TldD"/>
    <property type="match status" value="1"/>
</dbReference>
<dbReference type="PANTHER" id="PTHR43421:SF1">
    <property type="entry name" value="METALLOPROTEASE PMBA"/>
    <property type="match status" value="1"/>
</dbReference>
<evidence type="ECO:0000313" key="5">
    <source>
        <dbReference type="EMBL" id="TDQ46535.1"/>
    </source>
</evidence>
<evidence type="ECO:0000256" key="1">
    <source>
        <dbReference type="ARBA" id="ARBA00005836"/>
    </source>
</evidence>
<proteinExistence type="inferred from homology"/>
<evidence type="ECO:0000259" key="4">
    <source>
        <dbReference type="Pfam" id="PF19290"/>
    </source>
</evidence>
<dbReference type="Pfam" id="PF01523">
    <property type="entry name" value="PmbA_TldD_1st"/>
    <property type="match status" value="1"/>
</dbReference>
<dbReference type="Pfam" id="PF19289">
    <property type="entry name" value="PmbA_TldD_3rd"/>
    <property type="match status" value="1"/>
</dbReference>
<organism evidence="5 6">
    <name type="scientific">Permianibacter aggregans</name>
    <dbReference type="NCBI Taxonomy" id="1510150"/>
    <lineage>
        <taxon>Bacteria</taxon>
        <taxon>Pseudomonadati</taxon>
        <taxon>Pseudomonadota</taxon>
        <taxon>Gammaproteobacteria</taxon>
        <taxon>Pseudomonadales</taxon>
        <taxon>Pseudomonadaceae</taxon>
        <taxon>Permianibacter</taxon>
    </lineage>
</organism>
<dbReference type="GO" id="GO:0008237">
    <property type="term" value="F:metallopeptidase activity"/>
    <property type="evidence" value="ECO:0007669"/>
    <property type="project" value="InterPro"/>
</dbReference>
<evidence type="ECO:0000313" key="6">
    <source>
        <dbReference type="Proteomes" id="UP000295375"/>
    </source>
</evidence>
<evidence type="ECO:0000259" key="2">
    <source>
        <dbReference type="Pfam" id="PF01523"/>
    </source>
</evidence>
<accession>A0A4R6UMZ0</accession>
<dbReference type="Gene3D" id="3.30.2290.10">
    <property type="entry name" value="PmbA/TldD superfamily"/>
    <property type="match status" value="1"/>
</dbReference>
<dbReference type="InterPro" id="IPR036059">
    <property type="entry name" value="TldD/PmbA_sf"/>
</dbReference>
<dbReference type="GO" id="GO:0005829">
    <property type="term" value="C:cytosol"/>
    <property type="evidence" value="ECO:0007669"/>
    <property type="project" value="TreeGrafter"/>
</dbReference>
<dbReference type="InterPro" id="IPR045569">
    <property type="entry name" value="Metalloprtase-TldD/E_C"/>
</dbReference>
<dbReference type="GO" id="GO:0006508">
    <property type="term" value="P:proteolysis"/>
    <property type="evidence" value="ECO:0007669"/>
    <property type="project" value="InterPro"/>
</dbReference>
<dbReference type="InterPro" id="IPR002510">
    <property type="entry name" value="Metalloprtase-TldD/E_N"/>
</dbReference>
<keyword evidence="6" id="KW-1185">Reference proteome</keyword>
<feature type="domain" description="Metalloprotease TldD/E N-terminal" evidence="2">
    <location>
        <begin position="43"/>
        <end position="107"/>
    </location>
</feature>
<feature type="domain" description="Metalloprotease TldD/E central" evidence="4">
    <location>
        <begin position="136"/>
        <end position="241"/>
    </location>
</feature>
<evidence type="ECO:0000259" key="3">
    <source>
        <dbReference type="Pfam" id="PF19289"/>
    </source>
</evidence>
<dbReference type="EMBL" id="SNYM01000013">
    <property type="protein sequence ID" value="TDQ46535.1"/>
    <property type="molecule type" value="Genomic_DNA"/>
</dbReference>
<dbReference type="InterPro" id="IPR047657">
    <property type="entry name" value="PmbA"/>
</dbReference>
<dbReference type="AlphaFoldDB" id="A0A4R6UMZ0"/>
<feature type="domain" description="Metalloprotease TldD/E C-terminal" evidence="3">
    <location>
        <begin position="248"/>
        <end position="458"/>
    </location>
</feature>
<protein>
    <submittedName>
        <fullName evidence="5">Microcin-processing peptidase 1</fullName>
    </submittedName>
</protein>
<gene>
    <name evidence="5" type="ORF">EV696_11376</name>
</gene>
<comment type="similarity">
    <text evidence="1">Belongs to the peptidase U62 family.</text>
</comment>
<sequence length="463" mass="50157">MSASPAIDNPTIDALDADQEIRRLRSMVEAMLVEAKRLGASAAEVGVSRDIGLQLAVREGDVETLEFNRDGGFGISVYFGQRKGHASCTDTRMDALRAAVKAACEIARHTAEDPYAGLPEAEMLATEFPDLDLDHAINITADQAIDIALRCEQAGLHAESSVKKTDAVHFSSHRGVRVYGNSIGFCQGVASSRHSISATMIAEDERGMQRDWWYTVARDPSELNSPESVGKTAAERAAKRLGARPMKTGSMPVLMVPEVARGFIGHLLSAARGGNLYRKSSFLCDKLGTEVMPNWLSLRERPFWKKGLASAAFDNEGVRTREHDIVADGKLESYVLSTYSARRLKLQSTGNAGGVHNLQVDSAQETLSFAQLLSEMGEGVVITSVMGQGINLVNGDYSRGASGFYVKNGEIQHAVEEITIAGSLPKLFKHIRVLGNDIERQSSIRTGSLLIDGFTVAGQHHQD</sequence>
<dbReference type="InterPro" id="IPR035068">
    <property type="entry name" value="TldD/PmbA_N"/>
</dbReference>
<dbReference type="NCBIfam" id="NF008268">
    <property type="entry name" value="PRK11040.1"/>
    <property type="match status" value="1"/>
</dbReference>
<name>A0A4R6UMZ0_9GAMM</name>
<comment type="caution">
    <text evidence="5">The sequence shown here is derived from an EMBL/GenBank/DDBJ whole genome shotgun (WGS) entry which is preliminary data.</text>
</comment>
<dbReference type="InterPro" id="IPR045570">
    <property type="entry name" value="Metalloprtase-TldD/E_cen_dom"/>
</dbReference>
<dbReference type="PANTHER" id="PTHR43421">
    <property type="entry name" value="METALLOPROTEASE PMBA"/>
    <property type="match status" value="1"/>
</dbReference>
<reference evidence="5 6" key="1">
    <citation type="submission" date="2019-03" db="EMBL/GenBank/DDBJ databases">
        <title>Genomic Encyclopedia of Type Strains, Phase IV (KMG-IV): sequencing the most valuable type-strain genomes for metagenomic binning, comparative biology and taxonomic classification.</title>
        <authorList>
            <person name="Goeker M."/>
        </authorList>
    </citation>
    <scope>NUCLEOTIDE SEQUENCE [LARGE SCALE GENOMIC DNA]</scope>
    <source>
        <strain evidence="5 6">DSM 103792</strain>
    </source>
</reference>
<dbReference type="Pfam" id="PF19290">
    <property type="entry name" value="PmbA_TldD_2nd"/>
    <property type="match status" value="1"/>
</dbReference>